<dbReference type="Gene3D" id="3.40.50.880">
    <property type="match status" value="1"/>
</dbReference>
<dbReference type="Pfam" id="PF07722">
    <property type="entry name" value="Peptidase_C26"/>
    <property type="match status" value="1"/>
</dbReference>
<accession>A0A239BTH8</accession>
<gene>
    <name evidence="1" type="ORF">SAMN04488503_2797</name>
</gene>
<name>A0A239BTH8_9BACT</name>
<keyword evidence="1" id="KW-0315">Glutamine amidotransferase</keyword>
<evidence type="ECO:0000313" key="1">
    <source>
        <dbReference type="EMBL" id="SNS11335.1"/>
    </source>
</evidence>
<dbReference type="GO" id="GO:0006598">
    <property type="term" value="P:polyamine catabolic process"/>
    <property type="evidence" value="ECO:0007669"/>
    <property type="project" value="TreeGrafter"/>
</dbReference>
<dbReference type="Proteomes" id="UP000198324">
    <property type="component" value="Unassembled WGS sequence"/>
</dbReference>
<protein>
    <submittedName>
        <fullName evidence="1">Putative glutamine amidotransferase</fullName>
    </submittedName>
</protein>
<dbReference type="SUPFAM" id="SSF52317">
    <property type="entry name" value="Class I glutamine amidotransferase-like"/>
    <property type="match status" value="1"/>
</dbReference>
<proteinExistence type="predicted"/>
<dbReference type="GO" id="GO:0005829">
    <property type="term" value="C:cytosol"/>
    <property type="evidence" value="ECO:0007669"/>
    <property type="project" value="TreeGrafter"/>
</dbReference>
<dbReference type="RefSeq" id="WP_089274997.1">
    <property type="nucleotide sequence ID" value="NZ_FZOC01000006.1"/>
</dbReference>
<keyword evidence="2" id="KW-1185">Reference proteome</keyword>
<dbReference type="InterPro" id="IPR011697">
    <property type="entry name" value="Peptidase_C26"/>
</dbReference>
<dbReference type="InterPro" id="IPR044668">
    <property type="entry name" value="PuuD-like"/>
</dbReference>
<sequence>MKLVAVSQRRVSGREERDCLDRAWPEFLAACGLVCAPAPGAPRLLDAWLERLRPQAVLLTGGNAAPGTGQDDVCPERDAVERALILWAGENRLPLLGVCRGAQMLNHFHGGALRPLPGHVATRHGLASGEGAPALPADANSYHHYGLLPDDLGAGLRALALAPDGSVELFAHAALPQAGMLWHPERQAPFRQEDMALVRAFLEVTP</sequence>
<dbReference type="GO" id="GO:0016740">
    <property type="term" value="F:transferase activity"/>
    <property type="evidence" value="ECO:0007669"/>
    <property type="project" value="UniProtKB-KW"/>
</dbReference>
<reference evidence="1 2" key="1">
    <citation type="submission" date="2017-06" db="EMBL/GenBank/DDBJ databases">
        <authorList>
            <person name="Kim H.J."/>
            <person name="Triplett B.A."/>
        </authorList>
    </citation>
    <scope>NUCLEOTIDE SEQUENCE [LARGE SCALE GENOMIC DNA]</scope>
    <source>
        <strain evidence="1 2">DSM 13116</strain>
    </source>
</reference>
<evidence type="ECO:0000313" key="2">
    <source>
        <dbReference type="Proteomes" id="UP000198324"/>
    </source>
</evidence>
<dbReference type="PANTHER" id="PTHR43235:SF1">
    <property type="entry name" value="GLUTAMINE AMIDOTRANSFERASE PB2B2.05-RELATED"/>
    <property type="match status" value="1"/>
</dbReference>
<dbReference type="InterPro" id="IPR029062">
    <property type="entry name" value="Class_I_gatase-like"/>
</dbReference>
<dbReference type="OrthoDB" id="9813383at2"/>
<dbReference type="PROSITE" id="PS51273">
    <property type="entry name" value="GATASE_TYPE_1"/>
    <property type="match status" value="1"/>
</dbReference>
<keyword evidence="1" id="KW-0808">Transferase</keyword>
<dbReference type="GO" id="GO:0033969">
    <property type="term" value="F:gamma-glutamyl-gamma-aminobutyrate hydrolase activity"/>
    <property type="evidence" value="ECO:0007669"/>
    <property type="project" value="TreeGrafter"/>
</dbReference>
<dbReference type="PANTHER" id="PTHR43235">
    <property type="entry name" value="GLUTAMINE AMIDOTRANSFERASE PB2B2.05-RELATED"/>
    <property type="match status" value="1"/>
</dbReference>
<dbReference type="AlphaFoldDB" id="A0A239BTH8"/>
<dbReference type="EMBL" id="FZOC01000006">
    <property type="protein sequence ID" value="SNS11335.1"/>
    <property type="molecule type" value="Genomic_DNA"/>
</dbReference>
<organism evidence="1 2">
    <name type="scientific">Humidesulfovibrio mexicanus</name>
    <dbReference type="NCBI Taxonomy" id="147047"/>
    <lineage>
        <taxon>Bacteria</taxon>
        <taxon>Pseudomonadati</taxon>
        <taxon>Thermodesulfobacteriota</taxon>
        <taxon>Desulfovibrionia</taxon>
        <taxon>Desulfovibrionales</taxon>
        <taxon>Desulfovibrionaceae</taxon>
        <taxon>Humidesulfovibrio</taxon>
    </lineage>
</organism>